<dbReference type="Gene3D" id="2.40.50.1070">
    <property type="match status" value="1"/>
</dbReference>
<feature type="domain" description="TRAM" evidence="14">
    <location>
        <begin position="10"/>
        <end position="69"/>
    </location>
</feature>
<feature type="binding site" evidence="11">
    <location>
        <position position="91"/>
    </location>
    <ligand>
        <name>[4Fe-4S] cluster</name>
        <dbReference type="ChEBI" id="CHEBI:49883"/>
    </ligand>
</feature>
<dbReference type="Gene3D" id="2.40.50.140">
    <property type="entry name" value="Nucleic acid-binding proteins"/>
    <property type="match status" value="1"/>
</dbReference>
<evidence type="ECO:0000259" key="14">
    <source>
        <dbReference type="PROSITE" id="PS50926"/>
    </source>
</evidence>
<dbReference type="GO" id="GO:0005506">
    <property type="term" value="F:iron ion binding"/>
    <property type="evidence" value="ECO:0007669"/>
    <property type="project" value="UniProtKB-UniRule"/>
</dbReference>
<feature type="binding site" evidence="11">
    <location>
        <position position="82"/>
    </location>
    <ligand>
        <name>[4Fe-4S] cluster</name>
        <dbReference type="ChEBI" id="CHEBI:49883"/>
    </ligand>
</feature>
<evidence type="ECO:0000256" key="7">
    <source>
        <dbReference type="ARBA" id="ARBA00023004"/>
    </source>
</evidence>
<evidence type="ECO:0000256" key="4">
    <source>
        <dbReference type="ARBA" id="ARBA00022679"/>
    </source>
</evidence>
<evidence type="ECO:0000256" key="3">
    <source>
        <dbReference type="ARBA" id="ARBA00022603"/>
    </source>
</evidence>
<dbReference type="PANTHER" id="PTHR11061">
    <property type="entry name" value="RNA M5U METHYLTRANSFERASE"/>
    <property type="match status" value="1"/>
</dbReference>
<dbReference type="GO" id="GO:0051539">
    <property type="term" value="F:4 iron, 4 sulfur cluster binding"/>
    <property type="evidence" value="ECO:0007669"/>
    <property type="project" value="UniProtKB-KW"/>
</dbReference>
<dbReference type="EMBL" id="JABAIK010000006">
    <property type="protein sequence ID" value="NLS12836.1"/>
    <property type="molecule type" value="Genomic_DNA"/>
</dbReference>
<dbReference type="CDD" id="cd02440">
    <property type="entry name" value="AdoMet_MTases"/>
    <property type="match status" value="1"/>
</dbReference>
<dbReference type="EC" id="2.1.1.190" evidence="11"/>
<dbReference type="PROSITE" id="PS50926">
    <property type="entry name" value="TRAM"/>
    <property type="match status" value="1"/>
</dbReference>
<dbReference type="NCBIfam" id="NF009639">
    <property type="entry name" value="PRK13168.1"/>
    <property type="match status" value="1"/>
</dbReference>
<feature type="binding site" evidence="11 12">
    <location>
        <position position="322"/>
    </location>
    <ligand>
        <name>S-adenosyl-L-methionine</name>
        <dbReference type="ChEBI" id="CHEBI:59789"/>
    </ligand>
</feature>
<keyword evidence="16" id="KW-1185">Reference proteome</keyword>
<keyword evidence="4 11" id="KW-0808">Transferase</keyword>
<dbReference type="GO" id="GO:0070475">
    <property type="term" value="P:rRNA base methylation"/>
    <property type="evidence" value="ECO:0007669"/>
    <property type="project" value="TreeGrafter"/>
</dbReference>
<dbReference type="FunFam" id="3.40.50.150:FF:000009">
    <property type="entry name" value="23S rRNA (Uracil(1939)-C(5))-methyltransferase RlmD"/>
    <property type="match status" value="1"/>
</dbReference>
<dbReference type="HAMAP" id="MF_01010">
    <property type="entry name" value="23SrRNA_methyltr_RlmD"/>
    <property type="match status" value="1"/>
</dbReference>
<keyword evidence="6 11" id="KW-0479">Metal-binding</keyword>
<dbReference type="PROSITE" id="PS51687">
    <property type="entry name" value="SAM_MT_RNA_M5U"/>
    <property type="match status" value="1"/>
</dbReference>
<dbReference type="GO" id="GO:0003723">
    <property type="term" value="F:RNA binding"/>
    <property type="evidence" value="ECO:0007669"/>
    <property type="project" value="InterPro"/>
</dbReference>
<feature type="binding site" evidence="11">
    <location>
        <position position="349"/>
    </location>
    <ligand>
        <name>S-adenosyl-L-methionine</name>
        <dbReference type="ChEBI" id="CHEBI:59789"/>
    </ligand>
</feature>
<name>A0A7X8YGW1_9VIBR</name>
<keyword evidence="3 11" id="KW-0489">Methyltransferase</keyword>
<feature type="binding site" evidence="11 12">
    <location>
        <position position="370"/>
    </location>
    <ligand>
        <name>S-adenosyl-L-methionine</name>
        <dbReference type="ChEBI" id="CHEBI:59789"/>
    </ligand>
</feature>
<dbReference type="InterPro" id="IPR030391">
    <property type="entry name" value="MeTrfase_TrmA_CS"/>
</dbReference>
<feature type="binding site" evidence="11">
    <location>
        <position position="88"/>
    </location>
    <ligand>
        <name>[4Fe-4S] cluster</name>
        <dbReference type="ChEBI" id="CHEBI:49883"/>
    </ligand>
</feature>
<proteinExistence type="inferred from homology"/>
<comment type="function">
    <text evidence="10 11">Catalyzes the formation of 5-methyl-uridine at position 1939 (m5U1939) in 23S rRNA.</text>
</comment>
<keyword evidence="1 11" id="KW-0004">4Fe-4S</keyword>
<keyword evidence="2 11" id="KW-0698">rRNA processing</keyword>
<dbReference type="NCBIfam" id="TIGR00479">
    <property type="entry name" value="rumA"/>
    <property type="match status" value="1"/>
</dbReference>
<evidence type="ECO:0000256" key="6">
    <source>
        <dbReference type="ARBA" id="ARBA00022723"/>
    </source>
</evidence>
<dbReference type="GO" id="GO:0070041">
    <property type="term" value="F:rRNA (uridine-C5-)-methyltransferase activity"/>
    <property type="evidence" value="ECO:0007669"/>
    <property type="project" value="UniProtKB-UniRule"/>
</dbReference>
<accession>A0A7X8YGW1</accession>
<evidence type="ECO:0000256" key="12">
    <source>
        <dbReference type="PROSITE-ProRule" id="PRU01024"/>
    </source>
</evidence>
<comment type="caution">
    <text evidence="15">The sequence shown here is derived from an EMBL/GenBank/DDBJ whole genome shotgun (WGS) entry which is preliminary data.</text>
</comment>
<evidence type="ECO:0000256" key="10">
    <source>
        <dbReference type="ARBA" id="ARBA00059995"/>
    </source>
</evidence>
<dbReference type="InterPro" id="IPR029063">
    <property type="entry name" value="SAM-dependent_MTases_sf"/>
</dbReference>
<dbReference type="InterPro" id="IPR012340">
    <property type="entry name" value="NA-bd_OB-fold"/>
</dbReference>
<organism evidence="15 16">
    <name type="scientific">Vibrio agarilyticus</name>
    <dbReference type="NCBI Taxonomy" id="2726741"/>
    <lineage>
        <taxon>Bacteria</taxon>
        <taxon>Pseudomonadati</taxon>
        <taxon>Pseudomonadota</taxon>
        <taxon>Gammaproteobacteria</taxon>
        <taxon>Vibrionales</taxon>
        <taxon>Vibrionaceae</taxon>
        <taxon>Vibrio</taxon>
    </lineage>
</organism>
<reference evidence="15 16" key="1">
    <citation type="submission" date="2020-04" db="EMBL/GenBank/DDBJ databases">
        <title>Vibrio sp. SM6, a novel species isolated from seawater.</title>
        <authorList>
            <person name="Wang X."/>
        </authorList>
    </citation>
    <scope>NUCLEOTIDE SEQUENCE [LARGE SCALE GENOMIC DNA]</scope>
    <source>
        <strain evidence="15 16">SM6</strain>
    </source>
</reference>
<dbReference type="InterPro" id="IPR001566">
    <property type="entry name" value="23S_rRNA_MeTrfase_RlmD"/>
</dbReference>
<evidence type="ECO:0000256" key="11">
    <source>
        <dbReference type="HAMAP-Rule" id="MF_01010"/>
    </source>
</evidence>
<keyword evidence="7 11" id="KW-0408">Iron</keyword>
<dbReference type="Pfam" id="PF01938">
    <property type="entry name" value="TRAM"/>
    <property type="match status" value="1"/>
</dbReference>
<dbReference type="InterPro" id="IPR010280">
    <property type="entry name" value="U5_MeTrfase_fam"/>
</dbReference>
<feature type="active site" evidence="13">
    <location>
        <position position="396"/>
    </location>
</feature>
<comment type="catalytic activity">
    <reaction evidence="9 11">
        <text>uridine(1939) in 23S rRNA + S-adenosyl-L-methionine = 5-methyluridine(1939) in 23S rRNA + S-adenosyl-L-homocysteine + H(+)</text>
        <dbReference type="Rhea" id="RHEA:42908"/>
        <dbReference type="Rhea" id="RHEA-COMP:10278"/>
        <dbReference type="Rhea" id="RHEA-COMP:10279"/>
        <dbReference type="ChEBI" id="CHEBI:15378"/>
        <dbReference type="ChEBI" id="CHEBI:57856"/>
        <dbReference type="ChEBI" id="CHEBI:59789"/>
        <dbReference type="ChEBI" id="CHEBI:65315"/>
        <dbReference type="ChEBI" id="CHEBI:74447"/>
        <dbReference type="EC" id="2.1.1.190"/>
    </reaction>
</comment>
<comment type="similarity">
    <text evidence="11">Belongs to the class I-like SAM-binding methyltransferase superfamily. RNA M5U methyltransferase family. RlmD subfamily.</text>
</comment>
<evidence type="ECO:0000256" key="2">
    <source>
        <dbReference type="ARBA" id="ARBA00022552"/>
    </source>
</evidence>
<evidence type="ECO:0000313" key="16">
    <source>
        <dbReference type="Proteomes" id="UP000535589"/>
    </source>
</evidence>
<evidence type="ECO:0000256" key="1">
    <source>
        <dbReference type="ARBA" id="ARBA00022485"/>
    </source>
</evidence>
<feature type="binding site" evidence="11 12">
    <location>
        <position position="301"/>
    </location>
    <ligand>
        <name>S-adenosyl-L-methionine</name>
        <dbReference type="ChEBI" id="CHEBI:59789"/>
    </ligand>
</feature>
<dbReference type="RefSeq" id="WP_168835931.1">
    <property type="nucleotide sequence ID" value="NZ_JABAIK010000006.1"/>
</dbReference>
<evidence type="ECO:0000256" key="13">
    <source>
        <dbReference type="PROSITE-ProRule" id="PRU10015"/>
    </source>
</evidence>
<gene>
    <name evidence="11 15" type="primary">rlmD</name>
    <name evidence="15" type="ORF">HGP28_07975</name>
</gene>
<dbReference type="SUPFAM" id="SSF53335">
    <property type="entry name" value="S-adenosyl-L-methionine-dependent methyltransferases"/>
    <property type="match status" value="1"/>
</dbReference>
<dbReference type="AlphaFoldDB" id="A0A7X8YGW1"/>
<feature type="active site" description="Nucleophile" evidence="11 12">
    <location>
        <position position="396"/>
    </location>
</feature>
<dbReference type="PROSITE" id="PS01231">
    <property type="entry name" value="TRMA_2"/>
    <property type="match status" value="1"/>
</dbReference>
<dbReference type="PROSITE" id="PS01230">
    <property type="entry name" value="TRMA_1"/>
    <property type="match status" value="1"/>
</dbReference>
<sequence length="439" mass="48639">MAQFFQPKKKTQPSTKHQPMTIERLDHQGAGVAFINKKPVFVAGALPSEEVLVQLVESKSRFARGKLIKVLKPSEQRVTPFCPHYDACGGCDLQHLEAQAQLAHKQATLSQLMQKFSGNTVALSEPIVGDSRHYRRRARISLQVDKKSGQLRFGFRRKQSNAIEPVTDCPVLVSPLNALLKPLQQCLAQFVDKSRLGHVELVLGDNGPCITLRHMGPLKEHEQAALVALAQSHQASLYLMPQADELHRVCGDEPCYQEVGVDIAFAPNNFIQVNQRVNQMMVARAIEWLELDKDDRVLDLFCGVGNFSLPLAQSAAFVCGVEGVPAMVARAKANAKANGLTQVQFFHANLEEQFLDQPWAREQFNKVLLDPARAGAVGIIDQISSLGAQQVVYVSCNPATLARDSQSLYAQGYQLRKLAMLDMFPHTSHLESMALFVKQ</sequence>
<evidence type="ECO:0000256" key="5">
    <source>
        <dbReference type="ARBA" id="ARBA00022691"/>
    </source>
</evidence>
<dbReference type="Pfam" id="PF05958">
    <property type="entry name" value="tRNA_U5-meth_tr"/>
    <property type="match status" value="1"/>
</dbReference>
<dbReference type="PANTHER" id="PTHR11061:SF49">
    <property type="entry name" value="23S RRNA (URACIL(1939)-C(5))-METHYLTRANSFERASE RLMD"/>
    <property type="match status" value="1"/>
</dbReference>
<feature type="binding site" evidence="11">
    <location>
        <position position="306"/>
    </location>
    <ligand>
        <name>S-adenosyl-L-methionine</name>
        <dbReference type="ChEBI" id="CHEBI:59789"/>
    </ligand>
</feature>
<evidence type="ECO:0000256" key="8">
    <source>
        <dbReference type="ARBA" id="ARBA00023014"/>
    </source>
</evidence>
<dbReference type="Gene3D" id="3.40.50.150">
    <property type="entry name" value="Vaccinia Virus protein VP39"/>
    <property type="match status" value="1"/>
</dbReference>
<evidence type="ECO:0000313" key="15">
    <source>
        <dbReference type="EMBL" id="NLS12836.1"/>
    </source>
</evidence>
<dbReference type="InterPro" id="IPR002792">
    <property type="entry name" value="TRAM_dom"/>
</dbReference>
<dbReference type="InterPro" id="IPR030390">
    <property type="entry name" value="MeTrfase_TrmA_AS"/>
</dbReference>
<protein>
    <recommendedName>
        <fullName evidence="11">23S rRNA (uracil(1939)-C(5))-methyltransferase RlmD</fullName>
        <ecNumber evidence="11">2.1.1.190</ecNumber>
    </recommendedName>
    <alternativeName>
        <fullName evidence="11">23S rRNA(m5U1939)-methyltransferase</fullName>
    </alternativeName>
</protein>
<keyword evidence="5 11" id="KW-0949">S-adenosyl-L-methionine</keyword>
<evidence type="ECO:0000256" key="9">
    <source>
        <dbReference type="ARBA" id="ARBA00052756"/>
    </source>
</evidence>
<dbReference type="SUPFAM" id="SSF50249">
    <property type="entry name" value="Nucleic acid-binding proteins"/>
    <property type="match status" value="1"/>
</dbReference>
<keyword evidence="8 11" id="KW-0411">Iron-sulfur</keyword>
<feature type="binding site" evidence="11">
    <location>
        <position position="169"/>
    </location>
    <ligand>
        <name>[4Fe-4S] cluster</name>
        <dbReference type="ChEBI" id="CHEBI:49883"/>
    </ligand>
</feature>
<feature type="binding site" evidence="11 12">
    <location>
        <position position="272"/>
    </location>
    <ligand>
        <name>S-adenosyl-L-methionine</name>
        <dbReference type="ChEBI" id="CHEBI:59789"/>
    </ligand>
</feature>
<dbReference type="FunFam" id="2.40.50.140:FF:000097">
    <property type="entry name" value="23S rRNA (uracil(1939)-C(5))-methyltransferase RlmD"/>
    <property type="match status" value="1"/>
</dbReference>
<dbReference type="Proteomes" id="UP000535589">
    <property type="component" value="Unassembled WGS sequence"/>
</dbReference>